<keyword evidence="2 11" id="KW-1003">Cell membrane</keyword>
<keyword evidence="6 11" id="KW-0342">GTP-binding</keyword>
<evidence type="ECO:0000256" key="11">
    <source>
        <dbReference type="HAMAP-Rule" id="MF_00920"/>
    </source>
</evidence>
<comment type="catalytic activity">
    <reaction evidence="9 11">
        <text>GTP + H2O = GDP + phosphate + H(+)</text>
        <dbReference type="Rhea" id="RHEA:19669"/>
        <dbReference type="ChEBI" id="CHEBI:15377"/>
        <dbReference type="ChEBI" id="CHEBI:15378"/>
        <dbReference type="ChEBI" id="CHEBI:37565"/>
        <dbReference type="ChEBI" id="CHEBI:43474"/>
        <dbReference type="ChEBI" id="CHEBI:58189"/>
        <dbReference type="EC" id="3.6.5.4"/>
    </reaction>
</comment>
<comment type="subunit">
    <text evidence="11">Part of the signal recognition particle protein translocation system, which is composed of SRP and FtsY. SRP is a ribonucleoprotein composed of Ffh and a 4.5S RNA molecule.</text>
</comment>
<dbReference type="FunFam" id="3.40.50.300:FF:000053">
    <property type="entry name" value="Signal recognition particle receptor FtsY"/>
    <property type="match status" value="1"/>
</dbReference>
<evidence type="ECO:0000256" key="8">
    <source>
        <dbReference type="ARBA" id="ARBA00023170"/>
    </source>
</evidence>
<evidence type="ECO:0000256" key="7">
    <source>
        <dbReference type="ARBA" id="ARBA00023136"/>
    </source>
</evidence>
<evidence type="ECO:0000259" key="13">
    <source>
        <dbReference type="SMART" id="SM00382"/>
    </source>
</evidence>
<dbReference type="SUPFAM" id="SSF52540">
    <property type="entry name" value="P-loop containing nucleoside triphosphate hydrolases"/>
    <property type="match status" value="1"/>
</dbReference>
<dbReference type="Pfam" id="PF00448">
    <property type="entry name" value="SRP54"/>
    <property type="match status" value="1"/>
</dbReference>
<keyword evidence="3 11" id="KW-0963">Cytoplasm</keyword>
<dbReference type="GO" id="GO:0006614">
    <property type="term" value="P:SRP-dependent cotranslational protein targeting to membrane"/>
    <property type="evidence" value="ECO:0007669"/>
    <property type="project" value="InterPro"/>
</dbReference>
<evidence type="ECO:0000259" key="15">
    <source>
        <dbReference type="SMART" id="SM00963"/>
    </source>
</evidence>
<evidence type="ECO:0000256" key="2">
    <source>
        <dbReference type="ARBA" id="ARBA00022475"/>
    </source>
</evidence>
<keyword evidence="11" id="KW-0997">Cell inner membrane</keyword>
<dbReference type="Proteomes" id="UP000005267">
    <property type="component" value="Chromosome"/>
</dbReference>
<feature type="compositionally biased region" description="Basic residues" evidence="12">
    <location>
        <begin position="1"/>
        <end position="10"/>
    </location>
</feature>
<comment type="similarity">
    <text evidence="11">Belongs to the GTP-binding SRP family. FtsY subfamily.</text>
</comment>
<dbReference type="Gene3D" id="3.40.50.300">
    <property type="entry name" value="P-loop containing nucleotide triphosphate hydrolases"/>
    <property type="match status" value="1"/>
</dbReference>
<feature type="compositionally biased region" description="Polar residues" evidence="12">
    <location>
        <begin position="135"/>
        <end position="147"/>
    </location>
</feature>
<feature type="binding site" evidence="11">
    <location>
        <begin position="522"/>
        <end position="525"/>
    </location>
    <ligand>
        <name>GTP</name>
        <dbReference type="ChEBI" id="CHEBI:37565"/>
    </ligand>
</feature>
<comment type="function">
    <text evidence="10 11">Involved in targeting and insertion of nascent membrane proteins into the cytoplasmic membrane. Acts as a receptor for the complex formed by the signal recognition particle (SRP) and the ribosome-nascent chain (RNC). Interaction with SRP-RNC leads to the transfer of the RNC complex to the Sec translocase for insertion into the membrane, the hydrolysis of GTP by both Ffh and FtsY, and the dissociation of the SRP-FtsY complex into the individual components.</text>
</comment>
<reference evidence="17" key="2">
    <citation type="journal article" date="2013" name="PLoS ONE">
        <title>Genome implosion elicits host-confinement in Alcaligenaceae: evidence from the comparative genomics of Tetrathiobacter kashmirensis, a pathogen in the making.</title>
        <authorList>
            <person name="Ghosh W."/>
            <person name="Alam M."/>
            <person name="Roy C."/>
            <person name="Pyne P."/>
            <person name="George A."/>
            <person name="Chakraborty R."/>
            <person name="Majumder S."/>
            <person name="Agarwal A."/>
            <person name="Chakraborty S."/>
            <person name="Majumdar S."/>
            <person name="Gupta S.K."/>
        </authorList>
    </citation>
    <scope>NUCLEOTIDE SEQUENCE [LARGE SCALE GENOMIC DNA]</scope>
    <source>
        <strain evidence="17">WT001</strain>
    </source>
</reference>
<comment type="subcellular location">
    <subcellularLocation>
        <location evidence="11">Cell inner membrane</location>
        <topology evidence="11">Peripheral membrane protein</topology>
        <orientation evidence="11">Cytoplasmic side</orientation>
    </subcellularLocation>
    <subcellularLocation>
        <location evidence="11">Cytoplasm</location>
    </subcellularLocation>
    <subcellularLocation>
        <location evidence="1">Cell membrane</location>
        <topology evidence="1">Peripheral membrane protein</topology>
        <orientation evidence="1">Cytoplasmic side</orientation>
    </subcellularLocation>
</comment>
<keyword evidence="17" id="KW-1185">Reference proteome</keyword>
<keyword evidence="8 11" id="KW-0675">Receptor</keyword>
<proteinExistence type="inferred from homology"/>
<evidence type="ECO:0000256" key="4">
    <source>
        <dbReference type="ARBA" id="ARBA00022741"/>
    </source>
</evidence>
<dbReference type="STRING" id="1036672.TKWG_20255"/>
<feature type="domain" description="AAA+ ATPase" evidence="13">
    <location>
        <begin position="369"/>
        <end position="547"/>
    </location>
</feature>
<dbReference type="CDD" id="cd17874">
    <property type="entry name" value="FtsY"/>
    <property type="match status" value="1"/>
</dbReference>
<dbReference type="PANTHER" id="PTHR43134:SF1">
    <property type="entry name" value="SIGNAL RECOGNITION PARTICLE RECEPTOR SUBUNIT ALPHA"/>
    <property type="match status" value="1"/>
</dbReference>
<dbReference type="InterPro" id="IPR000897">
    <property type="entry name" value="SRP54_GTPase_dom"/>
</dbReference>
<dbReference type="GO" id="GO:0003924">
    <property type="term" value="F:GTPase activity"/>
    <property type="evidence" value="ECO:0007669"/>
    <property type="project" value="UniProtKB-UniRule"/>
</dbReference>
<dbReference type="HAMAP" id="MF_00920">
    <property type="entry name" value="FtsY"/>
    <property type="match status" value="1"/>
</dbReference>
<gene>
    <name evidence="11" type="primary">ftsY</name>
    <name evidence="16" type="ordered locus">TKWG_20255</name>
</gene>
<reference evidence="16 17" key="1">
    <citation type="journal article" date="2011" name="J. Bacteriol.">
        <title>Whole-genome shotgun sequencing of the sulfur-oxidizing chemoautotroph Tetrathiobacter kashmirensis.</title>
        <authorList>
            <person name="Ghosh W."/>
            <person name="George A."/>
            <person name="Agarwal A."/>
            <person name="Raj P."/>
            <person name="Alam M."/>
            <person name="Pyne P."/>
            <person name="Das Gupta S.K."/>
        </authorList>
    </citation>
    <scope>NUCLEOTIDE SEQUENCE [LARGE SCALE GENOMIC DNA]</scope>
    <source>
        <strain evidence="16 17">WT001</strain>
    </source>
</reference>
<dbReference type="GO" id="GO:0005886">
    <property type="term" value="C:plasma membrane"/>
    <property type="evidence" value="ECO:0007669"/>
    <property type="project" value="UniProtKB-SubCell"/>
</dbReference>
<name>I3UFM8_ADVKW</name>
<dbReference type="EC" id="3.6.5.4" evidence="11"/>
<dbReference type="KEGG" id="aka:TKWG_20255"/>
<dbReference type="GO" id="GO:0005525">
    <property type="term" value="F:GTP binding"/>
    <property type="evidence" value="ECO:0007669"/>
    <property type="project" value="UniProtKB-UniRule"/>
</dbReference>
<dbReference type="SUPFAM" id="SSF47364">
    <property type="entry name" value="Domain of the SRP/SRP receptor G-proteins"/>
    <property type="match status" value="1"/>
</dbReference>
<dbReference type="Gene3D" id="1.20.120.140">
    <property type="entry name" value="Signal recognition particle SRP54, nucleotide-binding domain"/>
    <property type="match status" value="1"/>
</dbReference>
<dbReference type="EMBL" id="CP003555">
    <property type="protein sequence ID" value="AFK63816.1"/>
    <property type="molecule type" value="Genomic_DNA"/>
</dbReference>
<dbReference type="Pfam" id="PF02881">
    <property type="entry name" value="SRP54_N"/>
    <property type="match status" value="1"/>
</dbReference>
<keyword evidence="5 11" id="KW-0378">Hydrolase</keyword>
<keyword evidence="7 11" id="KW-0472">Membrane</keyword>
<evidence type="ECO:0000256" key="6">
    <source>
        <dbReference type="ARBA" id="ARBA00023134"/>
    </source>
</evidence>
<feature type="region of interest" description="Disordered" evidence="12">
    <location>
        <begin position="253"/>
        <end position="274"/>
    </location>
</feature>
<keyword evidence="4 11" id="KW-0547">Nucleotide-binding</keyword>
<dbReference type="InterPro" id="IPR013822">
    <property type="entry name" value="Signal_recog_particl_SRP54_hlx"/>
</dbReference>
<dbReference type="InterPro" id="IPR042101">
    <property type="entry name" value="SRP54_N_sf"/>
</dbReference>
<dbReference type="InterPro" id="IPR004390">
    <property type="entry name" value="SR_rcpt_FtsY"/>
</dbReference>
<feature type="compositionally biased region" description="Low complexity" evidence="12">
    <location>
        <begin position="253"/>
        <end position="267"/>
    </location>
</feature>
<feature type="domain" description="SRP54-type proteins GTP-binding" evidence="14">
    <location>
        <begin position="370"/>
        <end position="574"/>
    </location>
</feature>
<dbReference type="FunFam" id="1.20.120.140:FF:000002">
    <property type="entry name" value="Signal recognition particle receptor FtsY"/>
    <property type="match status" value="1"/>
</dbReference>
<sequence length="575" mass="59255">MFSFFKRKKKTSEPVEKPVEPVLETRQPETLEEGAALMPVPEHTIAPEPVETEQAAQGIPPAQEPPVREPTLPEPPAKEPPAPVEPPPQEPPSKAPPVQEPPAQETVATPASAEPPPVPAAAVPAAEPTPSTSSLPPQAQRKVQSAPATAPVHVDLTEKAATLKKTMDAVLAPSASQASGATSQTAVQGGQKSVSAAGTLPQPAVAPAATQAPAAAPEIGAVSARSEAPQAPAAPATPLVSATSAVTAISETAAAAEQTPAASSTAQRPKSDRKSWLARLKDGLSRTGSNISSLFVGVKVDENLFEELETALIMADAGMEATESLLGKLRNKVKKERIEDAQTVKHALRDLLAEHLAPLEKQFDAGAGQTRVVMIAGVNGAGKTTSIGKLAHHFQAQGHSVLLAAGDTFRAAAREQLIEWGSRNNVAVIAQDGGDPAAVAFDAVNAGRARKASIVMVDTAGRLPTQLHLMEELKKIKRVIGKADGDAPHEILLVVDGNTGQNAISQIKAFDAALTLTGLVVTKLDGTAKGGTLAAVAAGSQGVRPVPVYWIGVGESLQDLQPFVASEFAGALLGD</sequence>
<dbReference type="InterPro" id="IPR027417">
    <property type="entry name" value="P-loop_NTPase"/>
</dbReference>
<evidence type="ECO:0000256" key="5">
    <source>
        <dbReference type="ARBA" id="ARBA00022801"/>
    </source>
</evidence>
<feature type="binding site" evidence="11">
    <location>
        <begin position="458"/>
        <end position="462"/>
    </location>
    <ligand>
        <name>GTP</name>
        <dbReference type="ChEBI" id="CHEBI:37565"/>
    </ligand>
</feature>
<dbReference type="AlphaFoldDB" id="I3UFM8"/>
<dbReference type="GO" id="GO:0005737">
    <property type="term" value="C:cytoplasm"/>
    <property type="evidence" value="ECO:0007669"/>
    <property type="project" value="UniProtKB-SubCell"/>
</dbReference>
<protein>
    <recommendedName>
        <fullName evidence="11">Signal recognition particle receptor FtsY</fullName>
        <shortName evidence="11">SRP receptor</shortName>
        <ecNumber evidence="11">3.6.5.4</ecNumber>
    </recommendedName>
</protein>
<evidence type="ECO:0000256" key="9">
    <source>
        <dbReference type="ARBA" id="ARBA00048027"/>
    </source>
</evidence>
<accession>I3UFM8</accession>
<feature type="compositionally biased region" description="Pro residues" evidence="12">
    <location>
        <begin position="72"/>
        <end position="100"/>
    </location>
</feature>
<evidence type="ECO:0000313" key="17">
    <source>
        <dbReference type="Proteomes" id="UP000005267"/>
    </source>
</evidence>
<dbReference type="SMART" id="SM00962">
    <property type="entry name" value="SRP54"/>
    <property type="match status" value="1"/>
</dbReference>
<evidence type="ECO:0000259" key="14">
    <source>
        <dbReference type="SMART" id="SM00962"/>
    </source>
</evidence>
<dbReference type="SMART" id="SM00382">
    <property type="entry name" value="AAA"/>
    <property type="match status" value="1"/>
</dbReference>
<dbReference type="InterPro" id="IPR036225">
    <property type="entry name" value="SRP/SRP_N"/>
</dbReference>
<dbReference type="InterPro" id="IPR003593">
    <property type="entry name" value="AAA+_ATPase"/>
</dbReference>
<evidence type="ECO:0000256" key="1">
    <source>
        <dbReference type="ARBA" id="ARBA00004413"/>
    </source>
</evidence>
<evidence type="ECO:0000256" key="12">
    <source>
        <dbReference type="SAM" id="MobiDB-lite"/>
    </source>
</evidence>
<organism evidence="16 17">
    <name type="scientific">Advenella kashmirensis (strain DSM 17095 / LMG 22695 / WT001)</name>
    <name type="common">Tetrathiobacter kashmirensis</name>
    <dbReference type="NCBI Taxonomy" id="1036672"/>
    <lineage>
        <taxon>Bacteria</taxon>
        <taxon>Pseudomonadati</taxon>
        <taxon>Pseudomonadota</taxon>
        <taxon>Betaproteobacteria</taxon>
        <taxon>Burkholderiales</taxon>
        <taxon>Alcaligenaceae</taxon>
    </lineage>
</organism>
<feature type="region of interest" description="Disordered" evidence="12">
    <location>
        <begin position="1"/>
        <end position="153"/>
    </location>
</feature>
<dbReference type="SMART" id="SM00963">
    <property type="entry name" value="SRP54_N"/>
    <property type="match status" value="1"/>
</dbReference>
<feature type="domain" description="Signal recognition particle SRP54 helical bundle" evidence="15">
    <location>
        <begin position="280"/>
        <end position="356"/>
    </location>
</feature>
<dbReference type="NCBIfam" id="TIGR00064">
    <property type="entry name" value="ftsY"/>
    <property type="match status" value="1"/>
</dbReference>
<feature type="compositionally biased region" description="Low complexity" evidence="12">
    <location>
        <begin position="120"/>
        <end position="134"/>
    </location>
</feature>
<dbReference type="GO" id="GO:0005047">
    <property type="term" value="F:signal recognition particle binding"/>
    <property type="evidence" value="ECO:0007669"/>
    <property type="project" value="TreeGrafter"/>
</dbReference>
<evidence type="ECO:0000313" key="16">
    <source>
        <dbReference type="EMBL" id="AFK63816.1"/>
    </source>
</evidence>
<feature type="binding site" evidence="11">
    <location>
        <begin position="377"/>
        <end position="384"/>
    </location>
    <ligand>
        <name>GTP</name>
        <dbReference type="ChEBI" id="CHEBI:37565"/>
    </ligand>
</feature>
<dbReference type="HOGENOM" id="CLU_009301_4_2_4"/>
<evidence type="ECO:0000256" key="10">
    <source>
        <dbReference type="ARBA" id="ARBA00053570"/>
    </source>
</evidence>
<evidence type="ECO:0000256" key="3">
    <source>
        <dbReference type="ARBA" id="ARBA00022490"/>
    </source>
</evidence>
<dbReference type="PANTHER" id="PTHR43134">
    <property type="entry name" value="SIGNAL RECOGNITION PARTICLE RECEPTOR SUBUNIT ALPHA"/>
    <property type="match status" value="1"/>
</dbReference>